<evidence type="ECO:0000313" key="3">
    <source>
        <dbReference type="Proteomes" id="UP001221898"/>
    </source>
</evidence>
<dbReference type="Proteomes" id="UP001221898">
    <property type="component" value="Unassembled WGS sequence"/>
</dbReference>
<feature type="region of interest" description="Disordered" evidence="1">
    <location>
        <begin position="93"/>
        <end position="134"/>
    </location>
</feature>
<reference evidence="2" key="1">
    <citation type="journal article" date="2023" name="Science">
        <title>Genome structures resolve the early diversification of teleost fishes.</title>
        <authorList>
            <person name="Parey E."/>
            <person name="Louis A."/>
            <person name="Montfort J."/>
            <person name="Bouchez O."/>
            <person name="Roques C."/>
            <person name="Iampietro C."/>
            <person name="Lluch J."/>
            <person name="Castinel A."/>
            <person name="Donnadieu C."/>
            <person name="Desvignes T."/>
            <person name="Floi Bucao C."/>
            <person name="Jouanno E."/>
            <person name="Wen M."/>
            <person name="Mejri S."/>
            <person name="Dirks R."/>
            <person name="Jansen H."/>
            <person name="Henkel C."/>
            <person name="Chen W.J."/>
            <person name="Zahm M."/>
            <person name="Cabau C."/>
            <person name="Klopp C."/>
            <person name="Thompson A.W."/>
            <person name="Robinson-Rechavi M."/>
            <person name="Braasch I."/>
            <person name="Lecointre G."/>
            <person name="Bobe J."/>
            <person name="Postlethwait J.H."/>
            <person name="Berthelot C."/>
            <person name="Roest Crollius H."/>
            <person name="Guiguen Y."/>
        </authorList>
    </citation>
    <scope>NUCLEOTIDE SEQUENCE</scope>
    <source>
        <strain evidence="2">NC1722</strain>
    </source>
</reference>
<evidence type="ECO:0000256" key="1">
    <source>
        <dbReference type="SAM" id="MobiDB-lite"/>
    </source>
</evidence>
<dbReference type="EMBL" id="JAINUG010000364">
    <property type="protein sequence ID" value="KAJ8373342.1"/>
    <property type="molecule type" value="Genomic_DNA"/>
</dbReference>
<evidence type="ECO:0000313" key="2">
    <source>
        <dbReference type="EMBL" id="KAJ8373342.1"/>
    </source>
</evidence>
<accession>A0AAD7RBM6</accession>
<name>A0AAD7RBM6_9TELE</name>
<protein>
    <submittedName>
        <fullName evidence="2">Uncharacterized protein</fullName>
    </submittedName>
</protein>
<sequence length="154" mass="16944">MVQEKNRSCVTWRDALTFERRNEVMFVQKNKNVRAEGRPAVCVVVAPGSTPTTRLSPVLGSDWLLQQAGDVETEGQIGLMTSLSAAARNQMRNRLEQGAEPALSQRGRNCTRDSHEDSQTPPEWSPRIRDPGPITQAVKIATGTSSTEDLTSHS</sequence>
<gene>
    <name evidence="2" type="ORF">AAFF_G00265860</name>
</gene>
<dbReference type="AlphaFoldDB" id="A0AAD7RBM6"/>
<proteinExistence type="predicted"/>
<organism evidence="2 3">
    <name type="scientific">Aldrovandia affinis</name>
    <dbReference type="NCBI Taxonomy" id="143900"/>
    <lineage>
        <taxon>Eukaryota</taxon>
        <taxon>Metazoa</taxon>
        <taxon>Chordata</taxon>
        <taxon>Craniata</taxon>
        <taxon>Vertebrata</taxon>
        <taxon>Euteleostomi</taxon>
        <taxon>Actinopterygii</taxon>
        <taxon>Neopterygii</taxon>
        <taxon>Teleostei</taxon>
        <taxon>Notacanthiformes</taxon>
        <taxon>Halosauridae</taxon>
        <taxon>Aldrovandia</taxon>
    </lineage>
</organism>
<keyword evidence="3" id="KW-1185">Reference proteome</keyword>
<comment type="caution">
    <text evidence="2">The sequence shown here is derived from an EMBL/GenBank/DDBJ whole genome shotgun (WGS) entry which is preliminary data.</text>
</comment>